<evidence type="ECO:0000313" key="2">
    <source>
        <dbReference type="Proteomes" id="UP000032076"/>
    </source>
</evidence>
<dbReference type="AlphaFoldDB" id="A0ABD4A440"/>
<proteinExistence type="predicted"/>
<comment type="caution">
    <text evidence="1">The sequence shown here is derived from an EMBL/GenBank/DDBJ whole genome shotgun (WGS) entry which is preliminary data.</text>
</comment>
<reference evidence="1 2" key="1">
    <citation type="submission" date="2015-01" db="EMBL/GenBank/DDBJ databases">
        <title>Draft Genome Sequences of Four Bacillus thermoamylovorans Strains, Isolated From Food Products.</title>
        <authorList>
            <person name="Krawcyk A.O."/>
            <person name="Berendsen E.M."/>
            <person name="Eijlander R.T."/>
            <person name="de Jong A."/>
            <person name="Wells-Bennik M."/>
            <person name="Kuipers O.P."/>
        </authorList>
    </citation>
    <scope>NUCLEOTIDE SEQUENCE [LARGE SCALE GENOMIC DNA]</scope>
    <source>
        <strain evidence="1 2">B4167</strain>
    </source>
</reference>
<accession>A0ABD4A440</accession>
<dbReference type="EMBL" id="JXLU01000115">
    <property type="protein sequence ID" value="KIO71840.1"/>
    <property type="molecule type" value="Genomic_DNA"/>
</dbReference>
<protein>
    <submittedName>
        <fullName evidence="1">Uncharacterized protein</fullName>
    </submittedName>
</protein>
<gene>
    <name evidence="1" type="ORF">B4167_3309</name>
</gene>
<sequence length="41" mass="4709">MANRLEGFQLCPGSFIQLAEKGRGEEIGKNTICRIRMYTIY</sequence>
<dbReference type="Proteomes" id="UP000032076">
    <property type="component" value="Unassembled WGS sequence"/>
</dbReference>
<name>A0ABD4A440_9BACI</name>
<organism evidence="1 2">
    <name type="scientific">Caldibacillus thermoamylovorans</name>
    <dbReference type="NCBI Taxonomy" id="35841"/>
    <lineage>
        <taxon>Bacteria</taxon>
        <taxon>Bacillati</taxon>
        <taxon>Bacillota</taxon>
        <taxon>Bacilli</taxon>
        <taxon>Bacillales</taxon>
        <taxon>Bacillaceae</taxon>
        <taxon>Caldibacillus</taxon>
    </lineage>
</organism>
<evidence type="ECO:0000313" key="1">
    <source>
        <dbReference type="EMBL" id="KIO71840.1"/>
    </source>
</evidence>